<accession>A0A1V9XBD5</accession>
<evidence type="ECO:0000313" key="2">
    <source>
        <dbReference type="Proteomes" id="UP000192247"/>
    </source>
</evidence>
<name>A0A1V9XBD5_9ACAR</name>
<dbReference type="InParanoid" id="A0A1V9XBD5"/>
<dbReference type="Proteomes" id="UP000192247">
    <property type="component" value="Unassembled WGS sequence"/>
</dbReference>
<protein>
    <submittedName>
        <fullName evidence="1">Uncharacterized protein</fullName>
    </submittedName>
</protein>
<keyword evidence="2" id="KW-1185">Reference proteome</keyword>
<evidence type="ECO:0000313" key="1">
    <source>
        <dbReference type="EMBL" id="OQR70844.1"/>
    </source>
</evidence>
<dbReference type="AlphaFoldDB" id="A0A1V9XBD5"/>
<proteinExistence type="predicted"/>
<dbReference type="EMBL" id="MNPL01015973">
    <property type="protein sequence ID" value="OQR70844.1"/>
    <property type="molecule type" value="Genomic_DNA"/>
</dbReference>
<sequence>MPRGVFNSAKTARDHVFDYLSPGRKAISRRISPAVNPDWEWCSSNDTHKSHLSQGYYGLLHDVASTSLNPSYVASWFSDRYFDKRLAISSGESKPTWLCMGVMSLAIFCPLRRRAIPNLHRTKS</sequence>
<organism evidence="1 2">
    <name type="scientific">Tropilaelaps mercedesae</name>
    <dbReference type="NCBI Taxonomy" id="418985"/>
    <lineage>
        <taxon>Eukaryota</taxon>
        <taxon>Metazoa</taxon>
        <taxon>Ecdysozoa</taxon>
        <taxon>Arthropoda</taxon>
        <taxon>Chelicerata</taxon>
        <taxon>Arachnida</taxon>
        <taxon>Acari</taxon>
        <taxon>Parasitiformes</taxon>
        <taxon>Mesostigmata</taxon>
        <taxon>Gamasina</taxon>
        <taxon>Dermanyssoidea</taxon>
        <taxon>Laelapidae</taxon>
        <taxon>Tropilaelaps</taxon>
    </lineage>
</organism>
<gene>
    <name evidence="1" type="ORF">BIW11_11368</name>
</gene>
<reference evidence="1 2" key="1">
    <citation type="journal article" date="2017" name="Gigascience">
        <title>Draft genome of the honey bee ectoparasitic mite, Tropilaelaps mercedesae, is shaped by the parasitic life history.</title>
        <authorList>
            <person name="Dong X."/>
            <person name="Armstrong S.D."/>
            <person name="Xia D."/>
            <person name="Makepeace B.L."/>
            <person name="Darby A.C."/>
            <person name="Kadowaki T."/>
        </authorList>
    </citation>
    <scope>NUCLEOTIDE SEQUENCE [LARGE SCALE GENOMIC DNA]</scope>
    <source>
        <strain evidence="1">Wuxi-XJTLU</strain>
    </source>
</reference>
<comment type="caution">
    <text evidence="1">The sequence shown here is derived from an EMBL/GenBank/DDBJ whole genome shotgun (WGS) entry which is preliminary data.</text>
</comment>